<dbReference type="InterPro" id="IPR011990">
    <property type="entry name" value="TPR-like_helical_dom_sf"/>
</dbReference>
<dbReference type="PANTHER" id="PTHR45641">
    <property type="entry name" value="TETRATRICOPEPTIDE REPEAT PROTEIN (AFU_ORTHOLOGUE AFUA_6G03870)"/>
    <property type="match status" value="1"/>
</dbReference>
<dbReference type="SMART" id="SM00028">
    <property type="entry name" value="TPR"/>
    <property type="match status" value="2"/>
</dbReference>
<evidence type="ECO:0000256" key="3">
    <source>
        <dbReference type="SAM" id="MobiDB-lite"/>
    </source>
</evidence>
<keyword evidence="1" id="KW-0677">Repeat</keyword>
<organism evidence="4 5">
    <name type="scientific">Cyclostephanos tholiformis</name>
    <dbReference type="NCBI Taxonomy" id="382380"/>
    <lineage>
        <taxon>Eukaryota</taxon>
        <taxon>Sar</taxon>
        <taxon>Stramenopiles</taxon>
        <taxon>Ochrophyta</taxon>
        <taxon>Bacillariophyta</taxon>
        <taxon>Coscinodiscophyceae</taxon>
        <taxon>Thalassiosirophycidae</taxon>
        <taxon>Stephanodiscales</taxon>
        <taxon>Stephanodiscaceae</taxon>
        <taxon>Cyclostephanos</taxon>
    </lineage>
</organism>
<sequence>MDYSNVPSKHDAVTNIELPITESVSRGRLSISESTRRLLESMDVGQVREARNSLAQRRRGAVGCAKSTKETKSEPSSEEFHRDDDIEIEDFTSNESMDEPNNDKDGHHGGDDDMKARSIVEGADDDTVTFTATSVFEPKIIRDDEWEPQRLDMVIKPPRTRNERAPDLSQLSRTSLPDPKNGQPDGDWVPPRLDVATTRRRTKGRNTKGLQSMSFTATIQNKKFKPISSSTMSYDDSCDLDWSEDDDEGRSSPAKTSGWGFGEFWNKLTSSIALEGGLPPREITSDITADADGTINTEKASPIAKSKTKVELAVGTRASTSYEYYVGRGKKKANKGKYLQAVALFNLALIRQREVLGEDHIDCATTLNEIGVCWMMLSERYLALSAYEEALYIRQKQLGDGAMEVAETTSNIWMILHEERCEIMEKEVEEEYEKYGNDNEGD</sequence>
<dbReference type="EMBL" id="JALLPB020000290">
    <property type="protein sequence ID" value="KAL3810954.1"/>
    <property type="molecule type" value="Genomic_DNA"/>
</dbReference>
<comment type="caution">
    <text evidence="4">The sequence shown here is derived from an EMBL/GenBank/DDBJ whole genome shotgun (WGS) entry which is preliminary data.</text>
</comment>
<proteinExistence type="predicted"/>
<feature type="region of interest" description="Disordered" evidence="3">
    <location>
        <begin position="151"/>
        <end position="207"/>
    </location>
</feature>
<dbReference type="SUPFAM" id="SSF48452">
    <property type="entry name" value="TPR-like"/>
    <property type="match status" value="1"/>
</dbReference>
<gene>
    <name evidence="4" type="ORF">ACHAXA_005370</name>
</gene>
<keyword evidence="5" id="KW-1185">Reference proteome</keyword>
<dbReference type="AlphaFoldDB" id="A0ABD3RD53"/>
<protein>
    <submittedName>
        <fullName evidence="4">Uncharacterized protein</fullName>
    </submittedName>
</protein>
<dbReference type="PANTHER" id="PTHR45641:SF19">
    <property type="entry name" value="NEPHROCYSTIN-3"/>
    <property type="match status" value="1"/>
</dbReference>
<dbReference type="InterPro" id="IPR019734">
    <property type="entry name" value="TPR_rpt"/>
</dbReference>
<name>A0ABD3RD53_9STRA</name>
<keyword evidence="2" id="KW-0802">TPR repeat</keyword>
<evidence type="ECO:0000313" key="4">
    <source>
        <dbReference type="EMBL" id="KAL3810954.1"/>
    </source>
</evidence>
<feature type="region of interest" description="Disordered" evidence="3">
    <location>
        <begin position="1"/>
        <end position="115"/>
    </location>
</feature>
<feature type="compositionally biased region" description="Basic and acidic residues" evidence="3">
    <location>
        <begin position="67"/>
        <end position="84"/>
    </location>
</feature>
<evidence type="ECO:0000256" key="1">
    <source>
        <dbReference type="ARBA" id="ARBA00022737"/>
    </source>
</evidence>
<dbReference type="Proteomes" id="UP001530377">
    <property type="component" value="Unassembled WGS sequence"/>
</dbReference>
<evidence type="ECO:0000313" key="5">
    <source>
        <dbReference type="Proteomes" id="UP001530377"/>
    </source>
</evidence>
<accession>A0ABD3RD53</accession>
<dbReference type="Gene3D" id="1.25.40.10">
    <property type="entry name" value="Tetratricopeptide repeat domain"/>
    <property type="match status" value="1"/>
</dbReference>
<feature type="compositionally biased region" description="Basic and acidic residues" evidence="3">
    <location>
        <begin position="34"/>
        <end position="51"/>
    </location>
</feature>
<evidence type="ECO:0000256" key="2">
    <source>
        <dbReference type="ARBA" id="ARBA00022803"/>
    </source>
</evidence>
<feature type="compositionally biased region" description="Acidic residues" evidence="3">
    <location>
        <begin position="85"/>
        <end position="100"/>
    </location>
</feature>
<feature type="compositionally biased region" description="Basic and acidic residues" evidence="3">
    <location>
        <begin position="101"/>
        <end position="115"/>
    </location>
</feature>
<reference evidence="4 5" key="1">
    <citation type="submission" date="2024-10" db="EMBL/GenBank/DDBJ databases">
        <title>Updated reference genomes for cyclostephanoid diatoms.</title>
        <authorList>
            <person name="Roberts W.R."/>
            <person name="Alverson A.J."/>
        </authorList>
    </citation>
    <scope>NUCLEOTIDE SEQUENCE [LARGE SCALE GENOMIC DNA]</scope>
    <source>
        <strain evidence="4 5">AJA228-03</strain>
    </source>
</reference>